<evidence type="ECO:0000313" key="1">
    <source>
        <dbReference type="EMBL" id="QGG52381.1"/>
    </source>
</evidence>
<keyword evidence="2" id="KW-1185">Reference proteome</keyword>
<organism evidence="1 2">
    <name type="scientific">Lysinibacillus pakistanensis</name>
    <dbReference type="NCBI Taxonomy" id="759811"/>
    <lineage>
        <taxon>Bacteria</taxon>
        <taxon>Bacillati</taxon>
        <taxon>Bacillota</taxon>
        <taxon>Bacilli</taxon>
        <taxon>Bacillales</taxon>
        <taxon>Bacillaceae</taxon>
        <taxon>Lysinibacillus</taxon>
    </lineage>
</organism>
<dbReference type="RefSeq" id="WP_369593281.1">
    <property type="nucleotide sequence ID" value="NZ_CP045835.1"/>
</dbReference>
<protein>
    <submittedName>
        <fullName evidence="1">Uncharacterized protein</fullName>
    </submittedName>
</protein>
<dbReference type="Proteomes" id="UP000373269">
    <property type="component" value="Chromosome"/>
</dbReference>
<gene>
    <name evidence="1" type="ORF">GDS87_16180</name>
</gene>
<evidence type="ECO:0000313" key="2">
    <source>
        <dbReference type="Proteomes" id="UP000373269"/>
    </source>
</evidence>
<sequence length="72" mass="8437">MKFARNIKRAVFTGAYNKAVGRSNVKPYKSSSIEETATRNRPVPFYNWLEERDSLPQLIVYGEPSLDNWLEW</sequence>
<dbReference type="EMBL" id="CP045835">
    <property type="protein sequence ID" value="QGG52381.1"/>
    <property type="molecule type" value="Genomic_DNA"/>
</dbReference>
<name>A0ABX6DD15_9BACI</name>
<proteinExistence type="predicted"/>
<reference evidence="1 2" key="1">
    <citation type="submission" date="2019-11" db="EMBL/GenBank/DDBJ databases">
        <title>Whole Genome Sequencing and Comparative Genomic Analyses of Lysinibacillus pakistanensis LZH-9, a Halotolerant Strain with Excellent COD Removal Capability.</title>
        <authorList>
            <person name="Zhou H."/>
        </authorList>
    </citation>
    <scope>NUCLEOTIDE SEQUENCE [LARGE SCALE GENOMIC DNA]</scope>
    <source>
        <strain evidence="1 2">LZH-9</strain>
    </source>
</reference>
<accession>A0ABX6DD15</accession>